<evidence type="ECO:0000256" key="5">
    <source>
        <dbReference type="ARBA" id="ARBA00022588"/>
    </source>
</evidence>
<evidence type="ECO:0000259" key="12">
    <source>
        <dbReference type="Pfam" id="PF03769"/>
    </source>
</evidence>
<dbReference type="InterPro" id="IPR005520">
    <property type="entry name" value="Attacin_N"/>
</dbReference>
<keyword evidence="8" id="KW-0391">Immunity</keyword>
<organism evidence="13 14">
    <name type="scientific">Chrysodeixis includens</name>
    <name type="common">Soybean looper</name>
    <name type="synonym">Pseudoplusia includens</name>
    <dbReference type="NCBI Taxonomy" id="689277"/>
    <lineage>
        <taxon>Eukaryota</taxon>
        <taxon>Metazoa</taxon>
        <taxon>Ecdysozoa</taxon>
        <taxon>Arthropoda</taxon>
        <taxon>Hexapoda</taxon>
        <taxon>Insecta</taxon>
        <taxon>Pterygota</taxon>
        <taxon>Neoptera</taxon>
        <taxon>Endopterygota</taxon>
        <taxon>Lepidoptera</taxon>
        <taxon>Glossata</taxon>
        <taxon>Ditrysia</taxon>
        <taxon>Noctuoidea</taxon>
        <taxon>Noctuidae</taxon>
        <taxon>Plusiinae</taxon>
        <taxon>Chrysodeixis</taxon>
    </lineage>
</organism>
<keyword evidence="4" id="KW-0929">Antimicrobial</keyword>
<evidence type="ECO:0000256" key="7">
    <source>
        <dbReference type="ARBA" id="ARBA00022729"/>
    </source>
</evidence>
<dbReference type="AlphaFoldDB" id="A0A9P0FY07"/>
<comment type="subcellular location">
    <subcellularLocation>
        <location evidence="1">Secreted</location>
    </subcellularLocation>
</comment>
<keyword evidence="7 10" id="KW-0732">Signal</keyword>
<name>A0A9P0FY07_CHRIL</name>
<evidence type="ECO:0000313" key="14">
    <source>
        <dbReference type="Proteomes" id="UP001154114"/>
    </source>
</evidence>
<dbReference type="InterPro" id="IPR005521">
    <property type="entry name" value="Attacin_C"/>
</dbReference>
<dbReference type="OrthoDB" id="7441167at2759"/>
<dbReference type="GO" id="GO:0005576">
    <property type="term" value="C:extracellular region"/>
    <property type="evidence" value="ECO:0007669"/>
    <property type="project" value="UniProtKB-SubCell"/>
</dbReference>
<keyword evidence="6" id="KW-0165">Cleavage on pair of basic residues</keyword>
<dbReference type="Pfam" id="PF03768">
    <property type="entry name" value="Attacin_N"/>
    <property type="match status" value="1"/>
</dbReference>
<reference evidence="13" key="1">
    <citation type="submission" date="2021-12" db="EMBL/GenBank/DDBJ databases">
        <authorList>
            <person name="King R."/>
        </authorList>
    </citation>
    <scope>NUCLEOTIDE SEQUENCE</scope>
</reference>
<evidence type="ECO:0000256" key="6">
    <source>
        <dbReference type="ARBA" id="ARBA00022685"/>
    </source>
</evidence>
<evidence type="ECO:0000313" key="13">
    <source>
        <dbReference type="EMBL" id="CAH0598256.1"/>
    </source>
</evidence>
<dbReference type="GO" id="GO:0042742">
    <property type="term" value="P:defense response to bacterium"/>
    <property type="evidence" value="ECO:0007669"/>
    <property type="project" value="UniProtKB-KW"/>
</dbReference>
<feature type="chain" id="PRO_5040311824" description="Attacin" evidence="10">
    <location>
        <begin position="18"/>
        <end position="234"/>
    </location>
</feature>
<feature type="domain" description="Attacin C-terminal" evidence="12">
    <location>
        <begin position="115"/>
        <end position="234"/>
    </location>
</feature>
<evidence type="ECO:0000256" key="10">
    <source>
        <dbReference type="SAM" id="SignalP"/>
    </source>
</evidence>
<dbReference type="Pfam" id="PF03769">
    <property type="entry name" value="Attacin_C"/>
    <property type="match status" value="1"/>
</dbReference>
<dbReference type="GO" id="GO:0045087">
    <property type="term" value="P:innate immune response"/>
    <property type="evidence" value="ECO:0007669"/>
    <property type="project" value="UniProtKB-KW"/>
</dbReference>
<keyword evidence="5" id="KW-0399">Innate immunity</keyword>
<keyword evidence="14" id="KW-1185">Reference proteome</keyword>
<gene>
    <name evidence="13" type="ORF">CINC_LOCUS8097</name>
</gene>
<feature type="signal peptide" evidence="10">
    <location>
        <begin position="1"/>
        <end position="17"/>
    </location>
</feature>
<evidence type="ECO:0000256" key="9">
    <source>
        <dbReference type="ARBA" id="ARBA00023022"/>
    </source>
</evidence>
<evidence type="ECO:0000256" key="2">
    <source>
        <dbReference type="ARBA" id="ARBA00007550"/>
    </source>
</evidence>
<evidence type="ECO:0000256" key="3">
    <source>
        <dbReference type="ARBA" id="ARBA00022525"/>
    </source>
</evidence>
<comment type="similarity">
    <text evidence="2">Belongs to the attacin/sarcotoxin-2 family.</text>
</comment>
<evidence type="ECO:0008006" key="15">
    <source>
        <dbReference type="Google" id="ProtNLM"/>
    </source>
</evidence>
<feature type="domain" description="Attacin N-terminal" evidence="11">
    <location>
        <begin position="49"/>
        <end position="113"/>
    </location>
</feature>
<evidence type="ECO:0000259" key="11">
    <source>
        <dbReference type="Pfam" id="PF03768"/>
    </source>
</evidence>
<dbReference type="Proteomes" id="UP001154114">
    <property type="component" value="Chromosome 25"/>
</dbReference>
<keyword evidence="9" id="KW-0044">Antibiotic</keyword>
<evidence type="ECO:0000256" key="1">
    <source>
        <dbReference type="ARBA" id="ARBA00004613"/>
    </source>
</evidence>
<accession>A0A9P0FY07</accession>
<dbReference type="EMBL" id="LR824028">
    <property type="protein sequence ID" value="CAH0598256.1"/>
    <property type="molecule type" value="Genomic_DNA"/>
</dbReference>
<evidence type="ECO:0000256" key="8">
    <source>
        <dbReference type="ARBA" id="ARBA00022859"/>
    </source>
</evidence>
<proteinExistence type="inferred from homology"/>
<sequence length="234" mass="25300">MYSTYFVTILLVASAVAWDSIPPRFIGYPNELFGEEPILEHRRVARQVHGSATVNADSSSAFNFRAPIAGNDRNALSGIGGLSFDANKHLQSATAGLAFDNANGHGLSLTNTHIPNFGNRLTAAGHANLFRNSNHDVSANAFVTRNMPTIPHVPNFNTVGGGLDYMYKNKVGASLGVAQTPFLQRTDYSAMGNLNLFRDRSSSLDLNAGVSKSVSPFMRSSWQPSAGLSFRKFF</sequence>
<protein>
    <recommendedName>
        <fullName evidence="15">Attacin</fullName>
    </recommendedName>
</protein>
<keyword evidence="3" id="KW-0964">Secreted</keyword>
<evidence type="ECO:0000256" key="4">
    <source>
        <dbReference type="ARBA" id="ARBA00022529"/>
    </source>
</evidence>